<dbReference type="InterPro" id="IPR029058">
    <property type="entry name" value="AB_hydrolase_fold"/>
</dbReference>
<sequence length="171" mass="19904">MERTGVTTENPRRSGGSNDWRCQKKCMIWSSNFGGLNSQELVSVLTQKCSPRLYSIIPNSYRITAILFVKETFDAIETFTSEGIHFMPMMLFLVGNGEKTMAYHFDEGLEWEEGWKGFAHHSLDTTYIWGRVRHLLSEKDQQFSDIMQKAWLDFGNGKEVWEPFSLSHRFM</sequence>
<evidence type="ECO:0000313" key="1">
    <source>
        <dbReference type="EMBL" id="CDK27996.1"/>
    </source>
</evidence>
<gene>
    <name evidence="1" type="ORF">KUCA_T00003976001</name>
</gene>
<reference evidence="1" key="2">
    <citation type="submission" date="2014-02" db="EMBL/GenBank/DDBJ databases">
        <title>Complete DNA sequence of /Kuraishia capsulata/ illustrates novel genomic features among budding yeasts (/Saccharomycotina/).</title>
        <authorList>
            <person name="Morales L."/>
            <person name="Noel B."/>
            <person name="Porcel B."/>
            <person name="Marcet-Houben M."/>
            <person name="Hullo M-F."/>
            <person name="Sacerdot C."/>
            <person name="Tekaia F."/>
            <person name="Leh-Louis V."/>
            <person name="Despons L."/>
            <person name="Khanna V."/>
            <person name="Aury J-M."/>
            <person name="Barbe V."/>
            <person name="Couloux A."/>
            <person name="Labadie K."/>
            <person name="Pelletier E."/>
            <person name="Souciet J-L."/>
            <person name="Boekhout T."/>
            <person name="Gabaldon T."/>
            <person name="Wincker P."/>
            <person name="Dujon B."/>
        </authorList>
    </citation>
    <scope>NUCLEOTIDE SEQUENCE</scope>
    <source>
        <strain evidence="1">CBS 1993</strain>
    </source>
</reference>
<accession>W6MN36</accession>
<keyword evidence="2" id="KW-1185">Reference proteome</keyword>
<dbReference type="Gene3D" id="3.40.50.1820">
    <property type="entry name" value="alpha/beta hydrolase"/>
    <property type="match status" value="1"/>
</dbReference>
<proteinExistence type="predicted"/>
<dbReference type="RefSeq" id="XP_022459988.1">
    <property type="nucleotide sequence ID" value="XM_022602445.1"/>
</dbReference>
<dbReference type="Proteomes" id="UP000019384">
    <property type="component" value="Unassembled WGS sequence"/>
</dbReference>
<dbReference type="SUPFAM" id="SSF53474">
    <property type="entry name" value="alpha/beta-Hydrolases"/>
    <property type="match status" value="1"/>
</dbReference>
<dbReference type="HOGENOM" id="CLU_1563103_0_0_1"/>
<evidence type="ECO:0000313" key="2">
    <source>
        <dbReference type="Proteomes" id="UP000019384"/>
    </source>
</evidence>
<organism evidence="1 2">
    <name type="scientific">Kuraishia capsulata CBS 1993</name>
    <dbReference type="NCBI Taxonomy" id="1382522"/>
    <lineage>
        <taxon>Eukaryota</taxon>
        <taxon>Fungi</taxon>
        <taxon>Dikarya</taxon>
        <taxon>Ascomycota</taxon>
        <taxon>Saccharomycotina</taxon>
        <taxon>Pichiomycetes</taxon>
        <taxon>Pichiales</taxon>
        <taxon>Pichiaceae</taxon>
        <taxon>Kuraishia</taxon>
    </lineage>
</organism>
<dbReference type="AlphaFoldDB" id="W6MN36"/>
<reference evidence="1" key="1">
    <citation type="submission" date="2013-12" db="EMBL/GenBank/DDBJ databases">
        <authorList>
            <person name="Genoscope - CEA"/>
        </authorList>
    </citation>
    <scope>NUCLEOTIDE SEQUENCE</scope>
    <source>
        <strain evidence="1">CBS 1993</strain>
    </source>
</reference>
<dbReference type="GeneID" id="34521376"/>
<protein>
    <submittedName>
        <fullName evidence="1">Uncharacterized protein</fullName>
    </submittedName>
</protein>
<dbReference type="EMBL" id="HG793128">
    <property type="protein sequence ID" value="CDK27996.1"/>
    <property type="molecule type" value="Genomic_DNA"/>
</dbReference>
<dbReference type="STRING" id="1382522.W6MN36"/>
<name>W6MN36_9ASCO</name>